<dbReference type="Proteomes" id="UP000254255">
    <property type="component" value="Unassembled WGS sequence"/>
</dbReference>
<accession>A0A377CEJ8</accession>
<name>A0A377CEJ8_ECOLX</name>
<dbReference type="Gene3D" id="3.40.50.10140">
    <property type="entry name" value="Toll/interleukin-1 receptor homology (TIR) domain"/>
    <property type="match status" value="1"/>
</dbReference>
<dbReference type="InterPro" id="IPR035897">
    <property type="entry name" value="Toll_tir_struct_dom_sf"/>
</dbReference>
<dbReference type="EMBL" id="UGET01000004">
    <property type="protein sequence ID" value="STL92200.1"/>
    <property type="molecule type" value="Genomic_DNA"/>
</dbReference>
<evidence type="ECO:0000313" key="2">
    <source>
        <dbReference type="Proteomes" id="UP000254255"/>
    </source>
</evidence>
<proteinExistence type="predicted"/>
<evidence type="ECO:0000313" key="1">
    <source>
        <dbReference type="EMBL" id="STL92200.1"/>
    </source>
</evidence>
<protein>
    <submittedName>
        <fullName evidence="1">Tetratricopeptide repeat protein</fullName>
    </submittedName>
</protein>
<organism evidence="1 2">
    <name type="scientific">Escherichia coli</name>
    <dbReference type="NCBI Taxonomy" id="562"/>
    <lineage>
        <taxon>Bacteria</taxon>
        <taxon>Pseudomonadati</taxon>
        <taxon>Pseudomonadota</taxon>
        <taxon>Gammaproteobacteria</taxon>
        <taxon>Enterobacterales</taxon>
        <taxon>Enterobacteriaceae</taxon>
        <taxon>Escherichia</taxon>
    </lineage>
</organism>
<sequence>MIKAFLSHSSKDKEHYVRNVANWLGKENIIYDEFTFEEGERTLDQIMGGFRRIRVICSFYFQTAHLSPNGSKRK</sequence>
<dbReference type="AlphaFoldDB" id="A0A377CEJ8"/>
<gene>
    <name evidence="1" type="ORF">NCTC13148_04817</name>
</gene>
<reference evidence="1 2" key="1">
    <citation type="submission" date="2018-06" db="EMBL/GenBank/DDBJ databases">
        <authorList>
            <consortium name="Pathogen Informatics"/>
            <person name="Doyle S."/>
        </authorList>
    </citation>
    <scope>NUCLEOTIDE SEQUENCE [LARGE SCALE GENOMIC DNA]</scope>
    <source>
        <strain evidence="1 2">NCTC13148</strain>
    </source>
</reference>